<comment type="subcellular location">
    <subcellularLocation>
        <location evidence="1">Lipid droplet</location>
    </subcellularLocation>
</comment>
<sequence>MRSLGQDPGPQSMRWVGSLPLVCSVCDLVSSNYTSIKRKSSYLQTVCDGAEKGVKSLTGAAVSRAQPLLTSFEPQIATANKFACRGLDSMEEKLPILQQTACALGLCQRRNGPLQGTLPDHP</sequence>
<reference evidence="4" key="2">
    <citation type="submission" date="2025-09" db="UniProtKB">
        <authorList>
            <consortium name="Ensembl"/>
        </authorList>
    </citation>
    <scope>IDENTIFICATION</scope>
</reference>
<dbReference type="InterPro" id="IPR004279">
    <property type="entry name" value="Perilipin"/>
</dbReference>
<dbReference type="Proteomes" id="UP000694545">
    <property type="component" value="Unplaced"/>
</dbReference>
<dbReference type="PANTHER" id="PTHR14024">
    <property type="entry name" value="PERILIPIN"/>
    <property type="match status" value="1"/>
</dbReference>
<keyword evidence="5" id="KW-1185">Reference proteome</keyword>
<name>A0A8D2L2A7_VARKO</name>
<dbReference type="GO" id="GO:0019915">
    <property type="term" value="P:lipid storage"/>
    <property type="evidence" value="ECO:0007669"/>
    <property type="project" value="TreeGrafter"/>
</dbReference>
<dbReference type="AlphaFoldDB" id="A0A8D2L2A7"/>
<evidence type="ECO:0000313" key="4">
    <source>
        <dbReference type="Ensembl" id="ENSVKKP00000015870.1"/>
    </source>
</evidence>
<dbReference type="OMA" id="ANIRACK"/>
<proteinExistence type="inferred from homology"/>
<comment type="similarity">
    <text evidence="2">Belongs to the perilipin family.</text>
</comment>
<accession>A0A8D2L2A7</accession>
<organism evidence="4 5">
    <name type="scientific">Varanus komodoensis</name>
    <name type="common">Komodo dragon</name>
    <dbReference type="NCBI Taxonomy" id="61221"/>
    <lineage>
        <taxon>Eukaryota</taxon>
        <taxon>Metazoa</taxon>
        <taxon>Chordata</taxon>
        <taxon>Craniata</taxon>
        <taxon>Vertebrata</taxon>
        <taxon>Euteleostomi</taxon>
        <taxon>Lepidosauria</taxon>
        <taxon>Squamata</taxon>
        <taxon>Bifurcata</taxon>
        <taxon>Unidentata</taxon>
        <taxon>Episquamata</taxon>
        <taxon>Toxicofera</taxon>
        <taxon>Anguimorpha</taxon>
        <taxon>Paleoanguimorpha</taxon>
        <taxon>Varanoidea</taxon>
        <taxon>Varanidae</taxon>
        <taxon>Varanus</taxon>
    </lineage>
</organism>
<keyword evidence="3" id="KW-0551">Lipid droplet</keyword>
<dbReference type="GO" id="GO:0005829">
    <property type="term" value="C:cytosol"/>
    <property type="evidence" value="ECO:0007669"/>
    <property type="project" value="TreeGrafter"/>
</dbReference>
<dbReference type="Ensembl" id="ENSVKKT00000016243.1">
    <property type="protein sequence ID" value="ENSVKKP00000015870.1"/>
    <property type="gene ID" value="ENSVKKG00000010822.1"/>
</dbReference>
<evidence type="ECO:0000313" key="5">
    <source>
        <dbReference type="Proteomes" id="UP000694545"/>
    </source>
</evidence>
<dbReference type="GO" id="GO:0005811">
    <property type="term" value="C:lipid droplet"/>
    <property type="evidence" value="ECO:0007669"/>
    <property type="project" value="UniProtKB-SubCell"/>
</dbReference>
<protein>
    <submittedName>
        <fullName evidence="4">Uncharacterized protein</fullName>
    </submittedName>
</protein>
<dbReference type="Pfam" id="PF03036">
    <property type="entry name" value="Perilipin"/>
    <property type="match status" value="1"/>
</dbReference>
<evidence type="ECO:0000256" key="2">
    <source>
        <dbReference type="ARBA" id="ARBA00006311"/>
    </source>
</evidence>
<evidence type="ECO:0000256" key="1">
    <source>
        <dbReference type="ARBA" id="ARBA00004502"/>
    </source>
</evidence>
<dbReference type="GO" id="GO:0010890">
    <property type="term" value="P:positive regulation of triglyceride storage"/>
    <property type="evidence" value="ECO:0007669"/>
    <property type="project" value="TreeGrafter"/>
</dbReference>
<reference evidence="4" key="1">
    <citation type="submission" date="2025-08" db="UniProtKB">
        <authorList>
            <consortium name="Ensembl"/>
        </authorList>
    </citation>
    <scope>IDENTIFICATION</scope>
</reference>
<evidence type="ECO:0000256" key="3">
    <source>
        <dbReference type="ARBA" id="ARBA00022677"/>
    </source>
</evidence>
<dbReference type="PANTHER" id="PTHR14024:SF51">
    <property type="entry name" value="PERILIPIN-RELATED"/>
    <property type="match status" value="1"/>
</dbReference>